<dbReference type="Pfam" id="PF18701">
    <property type="entry name" value="DUF5641"/>
    <property type="match status" value="1"/>
</dbReference>
<dbReference type="GO" id="GO:0006259">
    <property type="term" value="P:DNA metabolic process"/>
    <property type="evidence" value="ECO:0007669"/>
    <property type="project" value="UniProtKB-ARBA"/>
</dbReference>
<dbReference type="SUPFAM" id="SSF53098">
    <property type="entry name" value="Ribonuclease H-like"/>
    <property type="match status" value="1"/>
</dbReference>
<dbReference type="InterPro" id="IPR040676">
    <property type="entry name" value="DUF5641"/>
</dbReference>
<evidence type="ECO:0000313" key="3">
    <source>
        <dbReference type="Proteomes" id="UP000663838"/>
    </source>
</evidence>
<dbReference type="Pfam" id="PF05380">
    <property type="entry name" value="Peptidase_A17"/>
    <property type="match status" value="1"/>
</dbReference>
<accession>A0A821PBD4</accession>
<dbReference type="InterPro" id="IPR036397">
    <property type="entry name" value="RNaseH_sf"/>
</dbReference>
<dbReference type="Proteomes" id="UP000663838">
    <property type="component" value="Unassembled WGS sequence"/>
</dbReference>
<evidence type="ECO:0000259" key="1">
    <source>
        <dbReference type="Pfam" id="PF18701"/>
    </source>
</evidence>
<dbReference type="GO" id="GO:0003676">
    <property type="term" value="F:nucleic acid binding"/>
    <property type="evidence" value="ECO:0007669"/>
    <property type="project" value="InterPro"/>
</dbReference>
<reference evidence="2" key="1">
    <citation type="submission" date="2021-02" db="EMBL/GenBank/DDBJ databases">
        <authorList>
            <person name="Nowell W R."/>
        </authorList>
    </citation>
    <scope>NUCLEOTIDE SEQUENCE</scope>
</reference>
<sequence>MEKLPFVGHTAIIKENEDIRELLSKFWEYDKIPLSSSHPENELCKHFNNTCQRDKTGRWSVNYPIESIYNLGSNKAQALRRLYSLEAKLNRDPEHKKLYHQFMSDYILRQHMVKTVEPKCQYFFPHHSVLKINRETTKCRAVFDGRSKSDNGQSLNSISPTVTYGSRTAPFLACNTLNTIGMQISDVDIEIGNIIIHDFYVDDLITGANLIYEAKIIQKKLSSTLKDNGFYLRKWISNCSAILENIPKNDLAQAGIELQDKSSTFHKSLGLKWCTISDTLLFEYTIENHKTWSKRNLLKDLESTLHLIFDASEKAYAACIYVQNSEGLRLLCAKSRIAPLKQRTLPKLELSAAVLGIELLQYTLKSISIRPKNIFAWTDSTITLSWLNESPSNCNCFVANRVRKHNPADLATRMCSVENLLRSNEWLQGPKIHYLIERTKHHHTDNERRIHDPIILKIKISPEDDISLNIIKKFSSSEKIIRVLARQWLEFKNGKTIVFLDRNPDIDDNNVWRASSRLQYANIPETHKTPILVNTKSPFILKIIMDTHLKLLHGSASQIQIALQEIEIKGGNKAIRNIIRSCPICRRHNIISYQPQINQLPLARVQDNPPFDHCGVDLCGPGVSSHLYSDNGTNFIGASNILNDWYNTLKNSSQFSEFRIQNSVVWSFNPPCSPHYGGVWESCVKQFKRHLLRSTGTQCLGVEEWLTYIVRIEGLLNSRPICRYTSNDDNEWLTPGHFLILRAPTALPFIQSEPAVPSLQLRWTLLKQLLKLFWDLWHNEYLQSLNKFRKWRRDNGPKPEIGDIIALRQDSAPRIWPLGKDIDQIGYRVWKSNTNRVLTVCNVRFDENNPFGKQCGNNEISPDILLEQEMHNYSKFTEENANYFEDLGILKEDQIKQHPDYQSSNSAIIKKNSSLFANNTWEEIDRPKQARVLGPDGFW</sequence>
<dbReference type="Gene3D" id="3.30.420.10">
    <property type="entry name" value="Ribonuclease H-like superfamily/Ribonuclease H"/>
    <property type="match status" value="1"/>
</dbReference>
<name>A0A821PBD4_9BILA</name>
<organism evidence="2 3">
    <name type="scientific">Rotaria socialis</name>
    <dbReference type="NCBI Taxonomy" id="392032"/>
    <lineage>
        <taxon>Eukaryota</taxon>
        <taxon>Metazoa</taxon>
        <taxon>Spiralia</taxon>
        <taxon>Gnathifera</taxon>
        <taxon>Rotifera</taxon>
        <taxon>Eurotatoria</taxon>
        <taxon>Bdelloidea</taxon>
        <taxon>Philodinida</taxon>
        <taxon>Philodinidae</taxon>
        <taxon>Rotaria</taxon>
    </lineage>
</organism>
<dbReference type="InterPro" id="IPR043502">
    <property type="entry name" value="DNA/RNA_pol_sf"/>
</dbReference>
<feature type="domain" description="DUF5641" evidence="1">
    <location>
        <begin position="762"/>
        <end position="820"/>
    </location>
</feature>
<dbReference type="PANTHER" id="PTHR47331">
    <property type="entry name" value="PHD-TYPE DOMAIN-CONTAINING PROTEIN"/>
    <property type="match status" value="1"/>
</dbReference>
<protein>
    <recommendedName>
        <fullName evidence="1">DUF5641 domain-containing protein</fullName>
    </recommendedName>
</protein>
<dbReference type="InterPro" id="IPR012337">
    <property type="entry name" value="RNaseH-like_sf"/>
</dbReference>
<gene>
    <name evidence="2" type="ORF">TOA249_LOCUS23587</name>
</gene>
<comment type="caution">
    <text evidence="2">The sequence shown here is derived from an EMBL/GenBank/DDBJ whole genome shotgun (WGS) entry which is preliminary data.</text>
</comment>
<dbReference type="SUPFAM" id="SSF56672">
    <property type="entry name" value="DNA/RNA polymerases"/>
    <property type="match status" value="1"/>
</dbReference>
<dbReference type="InterPro" id="IPR008042">
    <property type="entry name" value="Retrotrans_Pao"/>
</dbReference>
<proteinExistence type="predicted"/>
<evidence type="ECO:0000313" key="2">
    <source>
        <dbReference type="EMBL" id="CAF4804654.1"/>
    </source>
</evidence>
<dbReference type="EMBL" id="CAJOBS010002286">
    <property type="protein sequence ID" value="CAF4804654.1"/>
    <property type="molecule type" value="Genomic_DNA"/>
</dbReference>
<dbReference type="AlphaFoldDB" id="A0A821PBD4"/>